<evidence type="ECO:0000256" key="5">
    <source>
        <dbReference type="ARBA" id="ARBA00023180"/>
    </source>
</evidence>
<evidence type="ECO:0000256" key="4">
    <source>
        <dbReference type="ARBA" id="ARBA00023136"/>
    </source>
</evidence>
<feature type="signal peptide" evidence="8">
    <location>
        <begin position="1"/>
        <end position="16"/>
    </location>
</feature>
<dbReference type="InterPro" id="IPR044610">
    <property type="entry name" value="GLCAT14A/B/C"/>
</dbReference>
<keyword evidence="2" id="KW-0328">Glycosyltransferase</keyword>
<dbReference type="PROSITE" id="PS50884">
    <property type="entry name" value="ZF_DOF_2"/>
    <property type="match status" value="1"/>
</dbReference>
<reference evidence="10" key="1">
    <citation type="submission" date="2019-12" db="EMBL/GenBank/DDBJ databases">
        <title>Genome sequencing and annotation of Brassica cretica.</title>
        <authorList>
            <person name="Studholme D.J."/>
            <person name="Sarris P."/>
        </authorList>
    </citation>
    <scope>NUCLEOTIDE SEQUENCE</scope>
    <source>
        <strain evidence="10">PFS-109/04</strain>
        <tissue evidence="10">Leaf</tissue>
    </source>
</reference>
<evidence type="ECO:0000256" key="8">
    <source>
        <dbReference type="SAM" id="SignalP"/>
    </source>
</evidence>
<evidence type="ECO:0000259" key="9">
    <source>
        <dbReference type="PROSITE" id="PS50884"/>
    </source>
</evidence>
<dbReference type="PROSITE" id="PS01361">
    <property type="entry name" value="ZF_DOF_1"/>
    <property type="match status" value="1"/>
</dbReference>
<accession>A0A8S9QU66</accession>
<keyword evidence="3" id="KW-0808">Transferase</keyword>
<proteinExistence type="predicted"/>
<comment type="caution">
    <text evidence="10">The sequence shown here is derived from an EMBL/GenBank/DDBJ whole genome shotgun (WGS) entry which is preliminary data.</text>
</comment>
<evidence type="ECO:0000313" key="11">
    <source>
        <dbReference type="Proteomes" id="UP000712600"/>
    </source>
</evidence>
<dbReference type="Proteomes" id="UP000712600">
    <property type="component" value="Unassembled WGS sequence"/>
</dbReference>
<feature type="compositionally biased region" description="Low complexity" evidence="7">
    <location>
        <begin position="254"/>
        <end position="267"/>
    </location>
</feature>
<keyword evidence="6" id="KW-0479">Metal-binding</keyword>
<organism evidence="10 11">
    <name type="scientific">Brassica cretica</name>
    <name type="common">Mustard</name>
    <dbReference type="NCBI Taxonomy" id="69181"/>
    <lineage>
        <taxon>Eukaryota</taxon>
        <taxon>Viridiplantae</taxon>
        <taxon>Streptophyta</taxon>
        <taxon>Embryophyta</taxon>
        <taxon>Tracheophyta</taxon>
        <taxon>Spermatophyta</taxon>
        <taxon>Magnoliopsida</taxon>
        <taxon>eudicotyledons</taxon>
        <taxon>Gunneridae</taxon>
        <taxon>Pentapetalae</taxon>
        <taxon>rosids</taxon>
        <taxon>malvids</taxon>
        <taxon>Brassicales</taxon>
        <taxon>Brassicaceae</taxon>
        <taxon>Brassiceae</taxon>
        <taxon>Brassica</taxon>
    </lineage>
</organism>
<evidence type="ECO:0000256" key="3">
    <source>
        <dbReference type="ARBA" id="ARBA00022679"/>
    </source>
</evidence>
<gene>
    <name evidence="10" type="ORF">F2Q69_00011064</name>
</gene>
<keyword evidence="6" id="KW-0238">DNA-binding</keyword>
<feature type="region of interest" description="Disordered" evidence="7">
    <location>
        <begin position="462"/>
        <end position="490"/>
    </location>
</feature>
<dbReference type="AlphaFoldDB" id="A0A8S9QU66"/>
<feature type="compositionally biased region" description="Low complexity" evidence="7">
    <location>
        <begin position="353"/>
        <end position="372"/>
    </location>
</feature>
<evidence type="ECO:0000256" key="2">
    <source>
        <dbReference type="ARBA" id="ARBA00022676"/>
    </source>
</evidence>
<name>A0A8S9QU66_BRACR</name>
<feature type="region of interest" description="Disordered" evidence="7">
    <location>
        <begin position="236"/>
        <end position="279"/>
    </location>
</feature>
<keyword evidence="6" id="KW-0862">Zinc</keyword>
<feature type="region of interest" description="Disordered" evidence="7">
    <location>
        <begin position="340"/>
        <end position="372"/>
    </location>
</feature>
<dbReference type="GO" id="GO:0005634">
    <property type="term" value="C:nucleus"/>
    <property type="evidence" value="ECO:0007669"/>
    <property type="project" value="UniProtKB-SubCell"/>
</dbReference>
<sequence length="541" mass="59950">MGLWLSLIVLQRLGQGEFEREQTSKFNEMISDILHIFSYLPRYLNFIEHTSNIGWKESQRARPIIIDPGFYHSKKSGVFWAKERRSLPASFKLFMGSTSVALTRPFLEFCIWGWDNLPRTLLMYYTNFLLSSEGYFQTVVCNNKDYQNTTVNHDLHYTHWDTVLQQRALNLTVEDFHDMVQSGAPFAREFREDDLVLDKIDAELLGQTDGGLGLKTREVVKPTVAWKRLEKLMAPPSNYNQGGAGASATGGHGLPPQLQPQSQPLSNGSGGSGSIRPGSMVDRARQANVAMPEAALKCPRCESTNTKFCYFNNYSLTQPRHFCKTCRRYWTRGGALRNVPVGGGCRRNRRTKSSSNNNSSTATSNNTSFSSAASGNASTISAILSSNYGGTHENILSQILSPGRLMNPSYNHHLGDLTDNTKTDNNMSLLNYGGLSQDLRSIHMGNPGGSLMSCVDEWRTASHHQQPQILGGGNLEDSNPNPSSNGFYPCESPRITSASISSALASQFSSVKVEDNNPYKWVNVNGNCSSWTDLSTFGSSR</sequence>
<dbReference type="PANTHER" id="PTHR45719:SF8">
    <property type="entry name" value="BETA-GLUCURONOSYLTRANSFERASE GLCAT14C"/>
    <property type="match status" value="1"/>
</dbReference>
<keyword evidence="5" id="KW-0325">Glycoprotein</keyword>
<keyword evidence="6" id="KW-0539">Nucleus</keyword>
<dbReference type="InterPro" id="IPR003851">
    <property type="entry name" value="Znf_Dof"/>
</dbReference>
<dbReference type="GO" id="GO:0008270">
    <property type="term" value="F:zinc ion binding"/>
    <property type="evidence" value="ECO:0007669"/>
    <property type="project" value="UniProtKB-KW"/>
</dbReference>
<keyword evidence="8" id="KW-0732">Signal</keyword>
<keyword evidence="6" id="KW-0863">Zinc-finger</keyword>
<feature type="domain" description="Dof-type" evidence="9">
    <location>
        <begin position="296"/>
        <end position="350"/>
    </location>
</feature>
<keyword evidence="4" id="KW-0472">Membrane</keyword>
<evidence type="ECO:0000256" key="7">
    <source>
        <dbReference type="SAM" id="MobiDB-lite"/>
    </source>
</evidence>
<dbReference type="Pfam" id="PF02701">
    <property type="entry name" value="Zn_ribbon_Dof"/>
    <property type="match status" value="1"/>
</dbReference>
<feature type="compositionally biased region" description="Gly residues" evidence="7">
    <location>
        <begin position="242"/>
        <end position="253"/>
    </location>
</feature>
<protein>
    <recommendedName>
        <fullName evidence="9">Dof-type domain-containing protein</fullName>
    </recommendedName>
</protein>
<dbReference type="Pfam" id="PF02485">
    <property type="entry name" value="Branch"/>
    <property type="match status" value="1"/>
</dbReference>
<dbReference type="GO" id="GO:0015020">
    <property type="term" value="F:glucuronosyltransferase activity"/>
    <property type="evidence" value="ECO:0007669"/>
    <property type="project" value="InterPro"/>
</dbReference>
<evidence type="ECO:0000313" key="10">
    <source>
        <dbReference type="EMBL" id="KAF3552685.1"/>
    </source>
</evidence>
<dbReference type="EMBL" id="QGKX02000996">
    <property type="protein sequence ID" value="KAF3552685.1"/>
    <property type="molecule type" value="Genomic_DNA"/>
</dbReference>
<dbReference type="GO" id="GO:0006355">
    <property type="term" value="P:regulation of DNA-templated transcription"/>
    <property type="evidence" value="ECO:0007669"/>
    <property type="project" value="InterPro"/>
</dbReference>
<dbReference type="PANTHER" id="PTHR45719">
    <property type="entry name" value="GLYCOSYLTRANSFERASE"/>
    <property type="match status" value="1"/>
</dbReference>
<dbReference type="InterPro" id="IPR003406">
    <property type="entry name" value="Glyco_trans_14"/>
</dbReference>
<feature type="compositionally biased region" description="Polar residues" evidence="7">
    <location>
        <begin position="476"/>
        <end position="486"/>
    </location>
</feature>
<comment type="subcellular location">
    <subcellularLocation>
        <location evidence="1">Membrane</location>
        <topology evidence="1">Single-pass type II membrane protein</topology>
    </subcellularLocation>
    <subcellularLocation>
        <location evidence="6">Nucleus</location>
    </subcellularLocation>
</comment>
<evidence type="ECO:0000256" key="1">
    <source>
        <dbReference type="ARBA" id="ARBA00004606"/>
    </source>
</evidence>
<feature type="chain" id="PRO_5035904867" description="Dof-type domain-containing protein" evidence="8">
    <location>
        <begin position="17"/>
        <end position="541"/>
    </location>
</feature>
<dbReference type="GO" id="GO:0016020">
    <property type="term" value="C:membrane"/>
    <property type="evidence" value="ECO:0007669"/>
    <property type="project" value="UniProtKB-SubCell"/>
</dbReference>
<evidence type="ECO:0000256" key="6">
    <source>
        <dbReference type="PROSITE-ProRule" id="PRU00071"/>
    </source>
</evidence>
<dbReference type="GO" id="GO:0003677">
    <property type="term" value="F:DNA binding"/>
    <property type="evidence" value="ECO:0007669"/>
    <property type="project" value="UniProtKB-UniRule"/>
</dbReference>